<gene>
    <name evidence="1" type="primary">LOC112281057</name>
</gene>
<protein>
    <submittedName>
        <fullName evidence="1">Uncharacterized protein</fullName>
    </submittedName>
</protein>
<reference evidence="1 2" key="2">
    <citation type="journal article" date="2018" name="Plant J.">
        <title>The Physcomitrella patens chromosome-scale assembly reveals moss genome structure and evolution.</title>
        <authorList>
            <person name="Lang D."/>
            <person name="Ullrich K.K."/>
            <person name="Murat F."/>
            <person name="Fuchs J."/>
            <person name="Jenkins J."/>
            <person name="Haas F.B."/>
            <person name="Piednoel M."/>
            <person name="Gundlach H."/>
            <person name="Van Bel M."/>
            <person name="Meyberg R."/>
            <person name="Vives C."/>
            <person name="Morata J."/>
            <person name="Symeonidi A."/>
            <person name="Hiss M."/>
            <person name="Muchero W."/>
            <person name="Kamisugi Y."/>
            <person name="Saleh O."/>
            <person name="Blanc G."/>
            <person name="Decker E.L."/>
            <person name="van Gessel N."/>
            <person name="Grimwood J."/>
            <person name="Hayes R.D."/>
            <person name="Graham S.W."/>
            <person name="Gunter L.E."/>
            <person name="McDaniel S.F."/>
            <person name="Hoernstein S.N.W."/>
            <person name="Larsson A."/>
            <person name="Li F.W."/>
            <person name="Perroud P.F."/>
            <person name="Phillips J."/>
            <person name="Ranjan P."/>
            <person name="Rokshar D.S."/>
            <person name="Rothfels C.J."/>
            <person name="Schneider L."/>
            <person name="Shu S."/>
            <person name="Stevenson D.W."/>
            <person name="Thummler F."/>
            <person name="Tillich M."/>
            <person name="Villarreal Aguilar J.C."/>
            <person name="Widiez T."/>
            <person name="Wong G.K."/>
            <person name="Wymore A."/>
            <person name="Zhang Y."/>
            <person name="Zimmer A.D."/>
            <person name="Quatrano R.S."/>
            <person name="Mayer K.F.X."/>
            <person name="Goodstein D."/>
            <person name="Casacuberta J.M."/>
            <person name="Vandepoele K."/>
            <person name="Reski R."/>
            <person name="Cuming A.C."/>
            <person name="Tuskan G.A."/>
            <person name="Maumus F."/>
            <person name="Salse J."/>
            <person name="Schmutz J."/>
            <person name="Rensing S.A."/>
        </authorList>
    </citation>
    <scope>NUCLEOTIDE SEQUENCE [LARGE SCALE GENOMIC DNA]</scope>
    <source>
        <strain evidence="1 2">cv. Gransden 2004</strain>
    </source>
</reference>
<dbReference type="KEGG" id="ppp:112281057"/>
<dbReference type="AlphaFoldDB" id="A0A7I4FNI6"/>
<dbReference type="GeneID" id="112281057"/>
<reference evidence="1" key="3">
    <citation type="submission" date="2020-12" db="UniProtKB">
        <authorList>
            <consortium name="EnsemblPlants"/>
        </authorList>
    </citation>
    <scope>IDENTIFICATION</scope>
</reference>
<evidence type="ECO:0000313" key="2">
    <source>
        <dbReference type="Proteomes" id="UP000006727"/>
    </source>
</evidence>
<accession>A0A7I4FNI6</accession>
<sequence length="126" mass="14023">MLVRMSSRLCSPRLEVSKVSKCVLSKVGEGFVFCSHKPHHPQPYPPATSSTLSFTHARTAAVFATARLCSRFLALVGNWTNVRRKGCWHGEQETGLCLGSRADRKNESRQVRLAEEDVNLFAGHEP</sequence>
<proteinExistence type="predicted"/>
<dbReference type="Gramene" id="Pp3c4_12680V3.2">
    <property type="protein sequence ID" value="Pp3c4_12680V3.2"/>
    <property type="gene ID" value="Pp3c4_12680"/>
</dbReference>
<dbReference type="Proteomes" id="UP000006727">
    <property type="component" value="Chromosome 4"/>
</dbReference>
<evidence type="ECO:0000313" key="1">
    <source>
        <dbReference type="EnsemblPlants" id="Pp3c4_12680V3.2"/>
    </source>
</evidence>
<name>A0A7I4FNI6_PHYPA</name>
<dbReference type="RefSeq" id="XP_024372988.1">
    <property type="nucleotide sequence ID" value="XM_024517220.2"/>
</dbReference>
<dbReference type="InParanoid" id="A0A7I4FNI6"/>
<organism evidence="1 2">
    <name type="scientific">Physcomitrium patens</name>
    <name type="common">Spreading-leaved earth moss</name>
    <name type="synonym">Physcomitrella patens</name>
    <dbReference type="NCBI Taxonomy" id="3218"/>
    <lineage>
        <taxon>Eukaryota</taxon>
        <taxon>Viridiplantae</taxon>
        <taxon>Streptophyta</taxon>
        <taxon>Embryophyta</taxon>
        <taxon>Bryophyta</taxon>
        <taxon>Bryophytina</taxon>
        <taxon>Bryopsida</taxon>
        <taxon>Funariidae</taxon>
        <taxon>Funariales</taxon>
        <taxon>Funariaceae</taxon>
        <taxon>Physcomitrium</taxon>
    </lineage>
</organism>
<dbReference type="EnsemblPlants" id="Pp3c4_12680V3.2">
    <property type="protein sequence ID" value="Pp3c4_12680V3.2"/>
    <property type="gene ID" value="Pp3c4_12680"/>
</dbReference>
<keyword evidence="2" id="KW-1185">Reference proteome</keyword>
<reference evidence="1 2" key="1">
    <citation type="journal article" date="2008" name="Science">
        <title>The Physcomitrella genome reveals evolutionary insights into the conquest of land by plants.</title>
        <authorList>
            <person name="Rensing S."/>
            <person name="Lang D."/>
            <person name="Zimmer A."/>
            <person name="Terry A."/>
            <person name="Salamov A."/>
            <person name="Shapiro H."/>
            <person name="Nishiyama T."/>
            <person name="Perroud P.-F."/>
            <person name="Lindquist E."/>
            <person name="Kamisugi Y."/>
            <person name="Tanahashi T."/>
            <person name="Sakakibara K."/>
            <person name="Fujita T."/>
            <person name="Oishi K."/>
            <person name="Shin-I T."/>
            <person name="Kuroki Y."/>
            <person name="Toyoda A."/>
            <person name="Suzuki Y."/>
            <person name="Hashimoto A."/>
            <person name="Yamaguchi K."/>
            <person name="Sugano A."/>
            <person name="Kohara Y."/>
            <person name="Fujiyama A."/>
            <person name="Anterola A."/>
            <person name="Aoki S."/>
            <person name="Ashton N."/>
            <person name="Barbazuk W.B."/>
            <person name="Barker E."/>
            <person name="Bennetzen J."/>
            <person name="Bezanilla M."/>
            <person name="Blankenship R."/>
            <person name="Cho S.H."/>
            <person name="Dutcher S."/>
            <person name="Estelle M."/>
            <person name="Fawcett J.A."/>
            <person name="Gundlach H."/>
            <person name="Hanada K."/>
            <person name="Heyl A."/>
            <person name="Hicks K.A."/>
            <person name="Hugh J."/>
            <person name="Lohr M."/>
            <person name="Mayer K."/>
            <person name="Melkozernov A."/>
            <person name="Murata T."/>
            <person name="Nelson D."/>
            <person name="Pils B."/>
            <person name="Prigge M."/>
            <person name="Reiss B."/>
            <person name="Renner T."/>
            <person name="Rombauts S."/>
            <person name="Rushton P."/>
            <person name="Sanderfoot A."/>
            <person name="Schween G."/>
            <person name="Shiu S.-H."/>
            <person name="Stueber K."/>
            <person name="Theodoulou F.L."/>
            <person name="Tu H."/>
            <person name="Van de Peer Y."/>
            <person name="Verrier P.J."/>
            <person name="Waters E."/>
            <person name="Wood A."/>
            <person name="Yang L."/>
            <person name="Cove D."/>
            <person name="Cuming A."/>
            <person name="Hasebe M."/>
            <person name="Lucas S."/>
            <person name="Mishler D.B."/>
            <person name="Reski R."/>
            <person name="Grigoriev I."/>
            <person name="Quatrano R.S."/>
            <person name="Boore J.L."/>
        </authorList>
    </citation>
    <scope>NUCLEOTIDE SEQUENCE [LARGE SCALE GENOMIC DNA]</scope>
    <source>
        <strain evidence="1 2">cv. Gransden 2004</strain>
    </source>
</reference>
<dbReference type="EMBL" id="ABEU02000004">
    <property type="status" value="NOT_ANNOTATED_CDS"/>
    <property type="molecule type" value="Genomic_DNA"/>
</dbReference>